<feature type="region of interest" description="Disordered" evidence="1">
    <location>
        <begin position="1"/>
        <end position="66"/>
    </location>
</feature>
<reference evidence="2 3" key="1">
    <citation type="submission" date="2024-02" db="EMBL/GenBank/DDBJ databases">
        <authorList>
            <person name="Chen Y."/>
            <person name="Shah S."/>
            <person name="Dougan E. K."/>
            <person name="Thang M."/>
            <person name="Chan C."/>
        </authorList>
    </citation>
    <scope>NUCLEOTIDE SEQUENCE [LARGE SCALE GENOMIC DNA]</scope>
</reference>
<feature type="region of interest" description="Disordered" evidence="1">
    <location>
        <begin position="934"/>
        <end position="960"/>
    </location>
</feature>
<organism evidence="2 3">
    <name type="scientific">Durusdinium trenchii</name>
    <dbReference type="NCBI Taxonomy" id="1381693"/>
    <lineage>
        <taxon>Eukaryota</taxon>
        <taxon>Sar</taxon>
        <taxon>Alveolata</taxon>
        <taxon>Dinophyceae</taxon>
        <taxon>Suessiales</taxon>
        <taxon>Symbiodiniaceae</taxon>
        <taxon>Durusdinium</taxon>
    </lineage>
</organism>
<keyword evidence="3" id="KW-1185">Reference proteome</keyword>
<dbReference type="Proteomes" id="UP001642464">
    <property type="component" value="Unassembled WGS sequence"/>
</dbReference>
<protein>
    <submittedName>
        <fullName evidence="2">Uncharacterized protein</fullName>
    </submittedName>
</protein>
<accession>A0ABP0HPK6</accession>
<feature type="compositionally biased region" description="Acidic residues" evidence="1">
    <location>
        <begin position="1"/>
        <end position="10"/>
    </location>
</feature>
<evidence type="ECO:0000313" key="2">
    <source>
        <dbReference type="EMBL" id="CAK8991491.1"/>
    </source>
</evidence>
<evidence type="ECO:0000313" key="3">
    <source>
        <dbReference type="Proteomes" id="UP001642464"/>
    </source>
</evidence>
<proteinExistence type="predicted"/>
<sequence>MPLELPDDDLGPVISTEPLPTQKPHQKSRKGKRSRSSKRKIEPSTSVADNLPSDDDGPPMTVPGYEPTDCFSGALLQYDDERLKLAAQKIPSQVHHPFDDLRELLSDLKPPKGPRCTLWEVFSLPRLQPVITKLGGRCTRSYDLRNFFDLGEAAMQRTLFQDIAMLQPLAIFLSPPCTWVCALQHSNWGRMAKSKRVLNLVQALMLIDLAMWIAEHQVSSGNYFGFEHPAGSLAWNRASVTFVQRHSSVRIAEFDQCQFGLESVQTKTPIKKRTKVMTNSDELMKALHGQRLSIQGEPIQWPALSEAEIKKDHGGQSMDMGLGLGQGDDDTTIYDYDMVNAKLPKTEDATAKTLTAALDMMVQLHLAALDSSRVRNGICARSDRLVGAKAMSVTNLFQLPEKCLDIILDTVSIYGWEGCPFSDESLQSKKLLPSFNHKSAVVDELAVQIPNVEAVLQEKFLKRLQGGDAVLEMDLLGAVEAKEELWVPRENACVMGLLNELSVDKKDPSLAATDLDGAKLVLDTSAMRLVIQELEYDEQCLDAYLSKLDSYTIRLTRQKQEWIHKRMDRAKTSVNKWFDAKVISHCWPEKIDGAAAINMMQQIEDSAKKWMQQLQLRTTAFLFVTNFAAPSLLKSEIVPCVLNLVGHMMSSHAETSAGVFLSPTFIWKGTLFQEEFGLLRTLSSAGCVVDTNFQLLFDIKSKDARDLRPLAYPGRFLGPMASSLTGEWLWASSVLQKSRRTLGEAKQVPSKNMIFMEDLSPTSLPSMTSTIHGAQKHAQIGSDAAEKLLRSAVDGVSFPSTMGLVVVDLVPNVGHCLEGFQRLGDHINTPVCYMPVYSDMSHKEWSDAFWSSEFISLFQAGQLSVPGCERLQDDPPAEHLEAPPEPPALKQCTYGKVDGTIVTLEVPDGILKKYDAMPEFKTYHDGFLVRHPPTKSFKSPAKKNTKDTAGTTTPLPTKKRPREEDISGLLVDASAVEPDGDETLVEVPVVNARAGEKLSTMPILRVTQKVTLHRSAVLCGFGKTKFREAPQDESQIDNDKEIMFEVTPQTYAILDGKFATIGEHLVALDGSKPNAAKISYHKTSKNPDGAFELEKDWGVTGH</sequence>
<dbReference type="EMBL" id="CAXAMM010001325">
    <property type="protein sequence ID" value="CAK8991491.1"/>
    <property type="molecule type" value="Genomic_DNA"/>
</dbReference>
<evidence type="ECO:0000256" key="1">
    <source>
        <dbReference type="SAM" id="MobiDB-lite"/>
    </source>
</evidence>
<feature type="compositionally biased region" description="Basic residues" evidence="1">
    <location>
        <begin position="24"/>
        <end position="38"/>
    </location>
</feature>
<comment type="caution">
    <text evidence="2">The sequence shown here is derived from an EMBL/GenBank/DDBJ whole genome shotgun (WGS) entry which is preliminary data.</text>
</comment>
<gene>
    <name evidence="2" type="ORF">SCF082_LOCUS2680</name>
</gene>
<name>A0ABP0HPK6_9DINO</name>